<name>A0A9P8D300_MORAP</name>
<sequence length="635" mass="67563">MASTDFTAIPSSQPSCGDISIENPSPRCPSTTGTTNSTGPLACFIQTEGLFCAPISTTRGFIYTLDTAYISNEQQRQQQQQQQQLPGGALPALIPQLALAANNNASSPSPPLLGVDGQPVRYQGPARLGQPCSAIPLPSTSDPLFQTLVAMANQRLNEVAGQSPGVGAGEDIFNLRGDCEQGSYCDRVGASSSSSSAGSGICREQLPVFHNCTSYMQCISLRCDEQVSNKVLVLRARSHPQDRRGDPEQDSRIERRAKMGPTVCLPSRVEHGRNGSLVDSGTGAVGPGSGRSISQFQPWMGAVVGMVVILGAAFIFGLARRRKQLRNEKEKRMTRKVSRPIPGSGRDRERRASVSSSHSMQDIKDVETGQVNVDHALNREQSGHRQGLLGAWLRNVRSGGNAEGMPPETNPAETVTGPPCVHETRDLASGGDESPYILTEHGAYLDTGEGLQRISLDSTTVQMALQDQEASLSPTTTARPSAETWRSDTLIDHLSQRPSSPLSISIPRITATLSHEVSDPSTPLAGAGANRFDEGESHSSDPQLTPTRGERTVSSVSSSASTRPHSSMEESPPRSRQSSSNGFLTPSPTPNSPVASISPISPISPRPSLSSGSSSRLSHRQSVQAARRPDVGRPT</sequence>
<evidence type="ECO:0000256" key="2">
    <source>
        <dbReference type="SAM" id="Phobius"/>
    </source>
</evidence>
<feature type="region of interest" description="Disordered" evidence="1">
    <location>
        <begin position="514"/>
        <end position="635"/>
    </location>
</feature>
<keyword evidence="2" id="KW-1133">Transmembrane helix</keyword>
<feature type="compositionally biased region" description="Low complexity" evidence="1">
    <location>
        <begin position="554"/>
        <end position="565"/>
    </location>
</feature>
<dbReference type="AlphaFoldDB" id="A0A9P8D300"/>
<dbReference type="Proteomes" id="UP000717515">
    <property type="component" value="Unassembled WGS sequence"/>
</dbReference>
<organism evidence="3 4">
    <name type="scientific">Mortierella alpina</name>
    <name type="common">Oleaginous fungus</name>
    <name type="synonym">Mortierella renispora</name>
    <dbReference type="NCBI Taxonomy" id="64518"/>
    <lineage>
        <taxon>Eukaryota</taxon>
        <taxon>Fungi</taxon>
        <taxon>Fungi incertae sedis</taxon>
        <taxon>Mucoromycota</taxon>
        <taxon>Mortierellomycotina</taxon>
        <taxon>Mortierellomycetes</taxon>
        <taxon>Mortierellales</taxon>
        <taxon>Mortierellaceae</taxon>
        <taxon>Mortierella</taxon>
    </lineage>
</organism>
<keyword evidence="2" id="KW-0812">Transmembrane</keyword>
<accession>A0A9P8D300</accession>
<feature type="compositionally biased region" description="Low complexity" evidence="1">
    <location>
        <begin position="592"/>
        <end position="622"/>
    </location>
</feature>
<keyword evidence="2" id="KW-0472">Membrane</keyword>
<gene>
    <name evidence="3" type="ORF">KVV02_003800</name>
</gene>
<comment type="caution">
    <text evidence="3">The sequence shown here is derived from an EMBL/GenBank/DDBJ whole genome shotgun (WGS) entry which is preliminary data.</text>
</comment>
<evidence type="ECO:0000313" key="3">
    <source>
        <dbReference type="EMBL" id="KAG9327555.1"/>
    </source>
</evidence>
<feature type="region of interest" description="Disordered" evidence="1">
    <location>
        <begin position="236"/>
        <end position="289"/>
    </location>
</feature>
<protein>
    <submittedName>
        <fullName evidence="3">Uncharacterized protein</fullName>
    </submittedName>
</protein>
<dbReference type="EMBL" id="JAIFTL010000003">
    <property type="protein sequence ID" value="KAG9327555.1"/>
    <property type="molecule type" value="Genomic_DNA"/>
</dbReference>
<evidence type="ECO:0000313" key="4">
    <source>
        <dbReference type="Proteomes" id="UP000717515"/>
    </source>
</evidence>
<feature type="compositionally biased region" description="Basic and acidic residues" evidence="1">
    <location>
        <begin position="485"/>
        <end position="495"/>
    </location>
</feature>
<feature type="compositionally biased region" description="Basic and acidic residues" evidence="1">
    <location>
        <begin position="239"/>
        <end position="257"/>
    </location>
</feature>
<evidence type="ECO:0000256" key="1">
    <source>
        <dbReference type="SAM" id="MobiDB-lite"/>
    </source>
</evidence>
<reference evidence="3" key="1">
    <citation type="submission" date="2021-07" db="EMBL/GenBank/DDBJ databases">
        <title>Draft genome of Mortierella alpina, strain LL118, isolated from an aspen leaf litter sample.</title>
        <authorList>
            <person name="Yang S."/>
            <person name="Vinatzer B.A."/>
        </authorList>
    </citation>
    <scope>NUCLEOTIDE SEQUENCE</scope>
    <source>
        <strain evidence="3">LL118</strain>
    </source>
</reference>
<proteinExistence type="predicted"/>
<feature type="region of interest" description="Disordered" evidence="1">
    <location>
        <begin position="1"/>
        <end position="34"/>
    </location>
</feature>
<feature type="transmembrane region" description="Helical" evidence="2">
    <location>
        <begin position="299"/>
        <end position="319"/>
    </location>
</feature>
<feature type="region of interest" description="Disordered" evidence="1">
    <location>
        <begin position="468"/>
        <end position="502"/>
    </location>
</feature>
<feature type="compositionally biased region" description="Polar residues" evidence="1">
    <location>
        <begin position="1"/>
        <end position="15"/>
    </location>
</feature>
<feature type="region of interest" description="Disordered" evidence="1">
    <location>
        <begin position="327"/>
        <end position="367"/>
    </location>
</feature>
<feature type="compositionally biased region" description="Polar residues" evidence="1">
    <location>
        <begin position="468"/>
        <end position="479"/>
    </location>
</feature>